<reference evidence="1" key="1">
    <citation type="submission" date="2021-06" db="EMBL/GenBank/DDBJ databases">
        <authorList>
            <person name="Kallberg Y."/>
            <person name="Tangrot J."/>
            <person name="Rosling A."/>
        </authorList>
    </citation>
    <scope>NUCLEOTIDE SEQUENCE</scope>
    <source>
        <strain evidence="1">AZ414A</strain>
    </source>
</reference>
<dbReference type="AlphaFoldDB" id="A0A9N9E925"/>
<feature type="non-terminal residue" evidence="1">
    <location>
        <position position="1"/>
    </location>
</feature>
<proteinExistence type="predicted"/>
<evidence type="ECO:0000313" key="2">
    <source>
        <dbReference type="Proteomes" id="UP000789706"/>
    </source>
</evidence>
<dbReference type="Proteomes" id="UP000789706">
    <property type="component" value="Unassembled WGS sequence"/>
</dbReference>
<dbReference type="OrthoDB" id="550575at2759"/>
<accession>A0A9N9E925</accession>
<dbReference type="EMBL" id="CAJVPK010009534">
    <property type="protein sequence ID" value="CAG8667269.1"/>
    <property type="molecule type" value="Genomic_DNA"/>
</dbReference>
<feature type="non-terminal residue" evidence="1">
    <location>
        <position position="46"/>
    </location>
</feature>
<gene>
    <name evidence="1" type="ORF">DEBURN_LOCUS11974</name>
</gene>
<name>A0A9N9E925_9GLOM</name>
<keyword evidence="2" id="KW-1185">Reference proteome</keyword>
<organism evidence="1 2">
    <name type="scientific">Diversispora eburnea</name>
    <dbReference type="NCBI Taxonomy" id="1213867"/>
    <lineage>
        <taxon>Eukaryota</taxon>
        <taxon>Fungi</taxon>
        <taxon>Fungi incertae sedis</taxon>
        <taxon>Mucoromycota</taxon>
        <taxon>Glomeromycotina</taxon>
        <taxon>Glomeromycetes</taxon>
        <taxon>Diversisporales</taxon>
        <taxon>Diversisporaceae</taxon>
        <taxon>Diversispora</taxon>
    </lineage>
</organism>
<comment type="caution">
    <text evidence="1">The sequence shown here is derived from an EMBL/GenBank/DDBJ whole genome shotgun (WGS) entry which is preliminary data.</text>
</comment>
<evidence type="ECO:0000313" key="1">
    <source>
        <dbReference type="EMBL" id="CAG8667269.1"/>
    </source>
</evidence>
<protein>
    <submittedName>
        <fullName evidence="1">11789_t:CDS:1</fullName>
    </submittedName>
</protein>
<sequence>EDKALYPALFVSRLWSICSGPILWRRIELIGNGDAFGEKYEIQLKT</sequence>